<dbReference type="InParanoid" id="A0A163KPU3"/>
<accession>A0A163KPU3</accession>
<dbReference type="Proteomes" id="UP000078561">
    <property type="component" value="Unassembled WGS sequence"/>
</dbReference>
<name>A0A163KPU3_ABSGL</name>
<dbReference type="AlphaFoldDB" id="A0A163KPU3"/>
<organism evidence="1">
    <name type="scientific">Absidia glauca</name>
    <name type="common">Pin mould</name>
    <dbReference type="NCBI Taxonomy" id="4829"/>
    <lineage>
        <taxon>Eukaryota</taxon>
        <taxon>Fungi</taxon>
        <taxon>Fungi incertae sedis</taxon>
        <taxon>Mucoromycota</taxon>
        <taxon>Mucoromycotina</taxon>
        <taxon>Mucoromycetes</taxon>
        <taxon>Mucorales</taxon>
        <taxon>Cunninghamellaceae</taxon>
        <taxon>Absidia</taxon>
    </lineage>
</organism>
<reference evidence="1" key="1">
    <citation type="submission" date="2016-04" db="EMBL/GenBank/DDBJ databases">
        <authorList>
            <person name="Evans L.H."/>
            <person name="Alamgir A."/>
            <person name="Owens N."/>
            <person name="Weber N.D."/>
            <person name="Virtaneva K."/>
            <person name="Barbian K."/>
            <person name="Babar A."/>
            <person name="Rosenke K."/>
        </authorList>
    </citation>
    <scope>NUCLEOTIDE SEQUENCE [LARGE SCALE GENOMIC DNA]</scope>
    <source>
        <strain evidence="1">CBS 101.48</strain>
    </source>
</reference>
<evidence type="ECO:0000313" key="1">
    <source>
        <dbReference type="EMBL" id="SAM09873.1"/>
    </source>
</evidence>
<keyword evidence="2" id="KW-1185">Reference proteome</keyword>
<protein>
    <submittedName>
        <fullName evidence="1">Uncharacterized protein</fullName>
    </submittedName>
</protein>
<evidence type="ECO:0000313" key="2">
    <source>
        <dbReference type="Proteomes" id="UP000078561"/>
    </source>
</evidence>
<dbReference type="EMBL" id="LT555221">
    <property type="protein sequence ID" value="SAM09873.1"/>
    <property type="molecule type" value="Genomic_DNA"/>
</dbReference>
<gene>
    <name evidence="1" type="primary">ABSGL_15584.1 scaffold 18085</name>
</gene>
<dbReference type="OrthoDB" id="2401469at2759"/>
<proteinExistence type="predicted"/>
<sequence>MSAAGLPLAWSQTITSPSFGALSDVGVVLVEVVVKKNSNAFLLSHDTTVGVSPALSAVRVGEVDHSIWEYINEDGYDQSLEHDTPIKAAITAQLPLTVLVFPNQLNSGEGGRTFPADEFANYATHILNGSTFEVYSYCQRNNLPDAWAYLWRNWYTGEKWKLWSRSPRLDAVKIGNSDWQDHIARGISVEGTQKKPPLLSQPPQDWIFYAL</sequence>